<reference evidence="1" key="1">
    <citation type="submission" date="2019-08" db="EMBL/GenBank/DDBJ databases">
        <authorList>
            <person name="Kucharzyk K."/>
            <person name="Murdoch R.W."/>
            <person name="Higgins S."/>
            <person name="Loffler F."/>
        </authorList>
    </citation>
    <scope>NUCLEOTIDE SEQUENCE</scope>
</reference>
<dbReference type="AlphaFoldDB" id="A0A645D5Q1"/>
<dbReference type="EMBL" id="VSSQ01033136">
    <property type="protein sequence ID" value="MPM84644.1"/>
    <property type="molecule type" value="Genomic_DNA"/>
</dbReference>
<proteinExistence type="predicted"/>
<evidence type="ECO:0000313" key="1">
    <source>
        <dbReference type="EMBL" id="MPM84644.1"/>
    </source>
</evidence>
<accession>A0A645D5Q1</accession>
<comment type="caution">
    <text evidence="1">The sequence shown here is derived from an EMBL/GenBank/DDBJ whole genome shotgun (WGS) entry which is preliminary data.</text>
</comment>
<organism evidence="1">
    <name type="scientific">bioreactor metagenome</name>
    <dbReference type="NCBI Taxonomy" id="1076179"/>
    <lineage>
        <taxon>unclassified sequences</taxon>
        <taxon>metagenomes</taxon>
        <taxon>ecological metagenomes</taxon>
    </lineage>
</organism>
<gene>
    <name evidence="1" type="ORF">SDC9_131717</name>
</gene>
<sequence length="207" mass="21936">MAGKRIFAVVQVDGPQAVQAHGPVKGVQHAVQIIYQIIPAVVYVAGIQAHAQQLRVIHPMDHGLQLFKGAANLAALARHGLKEYSGGLTGHKDRVQRLRDQSDAGVRTLIHVATGVEVIKTAGEVLQPGEIVRHRVSGKLPKAGVGRAAVQGIWRMSQNGEQTVFSGKGAVGGNIRLVQRLRCTAAGIAGEKLKGVGADFHGCFPHE</sequence>
<name>A0A645D5Q1_9ZZZZ</name>
<protein>
    <submittedName>
        <fullName evidence="1">Uncharacterized protein</fullName>
    </submittedName>
</protein>